<evidence type="ECO:0000256" key="7">
    <source>
        <dbReference type="RuleBase" id="RU000416"/>
    </source>
</evidence>
<organism evidence="10 11">
    <name type="scientific">Blastopirellula marina</name>
    <dbReference type="NCBI Taxonomy" id="124"/>
    <lineage>
        <taxon>Bacteria</taxon>
        <taxon>Pseudomonadati</taxon>
        <taxon>Planctomycetota</taxon>
        <taxon>Planctomycetia</taxon>
        <taxon>Pirellulales</taxon>
        <taxon>Pirellulaceae</taxon>
        <taxon>Blastopirellula</taxon>
    </lineage>
</organism>
<evidence type="ECO:0000256" key="2">
    <source>
        <dbReference type="ARBA" id="ARBA00022679"/>
    </source>
</evidence>
<dbReference type="InterPro" id="IPR018117">
    <property type="entry name" value="C5_DNA_meth_AS"/>
</dbReference>
<dbReference type="OrthoDB" id="9813719at2"/>
<dbReference type="AlphaFoldDB" id="A0A2S8FUZ9"/>
<evidence type="ECO:0000256" key="3">
    <source>
        <dbReference type="ARBA" id="ARBA00022691"/>
    </source>
</evidence>
<evidence type="ECO:0000313" key="11">
    <source>
        <dbReference type="Proteomes" id="UP000238322"/>
    </source>
</evidence>
<feature type="region of interest" description="Disordered" evidence="9">
    <location>
        <begin position="305"/>
        <end position="324"/>
    </location>
</feature>
<sequence>MSHRRPTAIDLFCGVGGMSLGFEQAGFDVLAAFDSELFNIRTHALNFPDVRARVADLSRGTARELRSISKLGRRKIDVVFGGPPCQGFSVGGRHDVNDERNQLIFDFARLVSEFRPNYFVMENVKGLMHARSRPTLDKFLSKIRRSGYEIVEPIRVLNAADFGVPQRRLRTIILGFMKGVDEPEYPMPNEFAKQTGQGTWPVVRDAIADLRGIDEDDTLFENDIYESELPKATSEYARIMRGELSCEYDRSNRTSVVHRRLTGCLRTRHSVNVVDRFRATLPGESEPVSRYIRLAWDEVAPTLRAGTGKDRGSHTAPRPIHPLSPRCITSREAARLHSFPDWFQFHGTRWHDFRQIGNSVPPLLARAVASKIAQTASR</sequence>
<dbReference type="EC" id="2.1.1.37" evidence="8"/>
<reference evidence="10 11" key="1">
    <citation type="submission" date="2018-02" db="EMBL/GenBank/DDBJ databases">
        <title>Comparative genomes isolates from brazilian mangrove.</title>
        <authorList>
            <person name="Araujo J.E."/>
            <person name="Taketani R.G."/>
            <person name="Silva M.C.P."/>
            <person name="Loureco M.V."/>
            <person name="Andreote F.D."/>
        </authorList>
    </citation>
    <scope>NUCLEOTIDE SEQUENCE [LARGE SCALE GENOMIC DNA]</scope>
    <source>
        <strain evidence="10 11">Hex-1 MGV</strain>
    </source>
</reference>
<comment type="catalytic activity">
    <reaction evidence="5 8">
        <text>a 2'-deoxycytidine in DNA + S-adenosyl-L-methionine = a 5-methyl-2'-deoxycytidine in DNA + S-adenosyl-L-homocysteine + H(+)</text>
        <dbReference type="Rhea" id="RHEA:13681"/>
        <dbReference type="Rhea" id="RHEA-COMP:11369"/>
        <dbReference type="Rhea" id="RHEA-COMP:11370"/>
        <dbReference type="ChEBI" id="CHEBI:15378"/>
        <dbReference type="ChEBI" id="CHEBI:57856"/>
        <dbReference type="ChEBI" id="CHEBI:59789"/>
        <dbReference type="ChEBI" id="CHEBI:85452"/>
        <dbReference type="ChEBI" id="CHEBI:85454"/>
        <dbReference type="EC" id="2.1.1.37"/>
    </reaction>
</comment>
<dbReference type="PANTHER" id="PTHR10629:SF52">
    <property type="entry name" value="DNA (CYTOSINE-5)-METHYLTRANSFERASE 1"/>
    <property type="match status" value="1"/>
</dbReference>
<dbReference type="PANTHER" id="PTHR10629">
    <property type="entry name" value="CYTOSINE-SPECIFIC METHYLTRANSFERASE"/>
    <property type="match status" value="1"/>
</dbReference>
<dbReference type="EMBL" id="PUHY01000006">
    <property type="protein sequence ID" value="PQO35880.1"/>
    <property type="molecule type" value="Genomic_DNA"/>
</dbReference>
<dbReference type="GO" id="GO:0009307">
    <property type="term" value="P:DNA restriction-modification system"/>
    <property type="evidence" value="ECO:0007669"/>
    <property type="project" value="UniProtKB-KW"/>
</dbReference>
<comment type="caution">
    <text evidence="10">The sequence shown here is derived from an EMBL/GenBank/DDBJ whole genome shotgun (WGS) entry which is preliminary data.</text>
</comment>
<keyword evidence="3 6" id="KW-0949">S-adenosyl-L-methionine</keyword>
<evidence type="ECO:0000256" key="5">
    <source>
        <dbReference type="ARBA" id="ARBA00047422"/>
    </source>
</evidence>
<evidence type="ECO:0000256" key="9">
    <source>
        <dbReference type="SAM" id="MobiDB-lite"/>
    </source>
</evidence>
<dbReference type="GO" id="GO:0032259">
    <property type="term" value="P:methylation"/>
    <property type="evidence" value="ECO:0007669"/>
    <property type="project" value="UniProtKB-KW"/>
</dbReference>
<gene>
    <name evidence="10" type="ORF">C5Y83_08050</name>
</gene>
<evidence type="ECO:0000256" key="6">
    <source>
        <dbReference type="PROSITE-ProRule" id="PRU01016"/>
    </source>
</evidence>
<dbReference type="PROSITE" id="PS00094">
    <property type="entry name" value="C5_MTASE_1"/>
    <property type="match status" value="1"/>
</dbReference>
<evidence type="ECO:0000256" key="1">
    <source>
        <dbReference type="ARBA" id="ARBA00022603"/>
    </source>
</evidence>
<comment type="similarity">
    <text evidence="6 7">Belongs to the class I-like SAM-binding methyltransferase superfamily. C5-methyltransferase family.</text>
</comment>
<dbReference type="RefSeq" id="WP_105329169.1">
    <property type="nucleotide sequence ID" value="NZ_PUHY01000006.1"/>
</dbReference>
<keyword evidence="4" id="KW-0680">Restriction system</keyword>
<evidence type="ECO:0000256" key="8">
    <source>
        <dbReference type="RuleBase" id="RU000417"/>
    </source>
</evidence>
<dbReference type="GO" id="GO:0003886">
    <property type="term" value="F:DNA (cytosine-5-)-methyltransferase activity"/>
    <property type="evidence" value="ECO:0007669"/>
    <property type="project" value="UniProtKB-EC"/>
</dbReference>
<dbReference type="PROSITE" id="PS51679">
    <property type="entry name" value="SAM_MT_C5"/>
    <property type="match status" value="1"/>
</dbReference>
<dbReference type="Gene3D" id="3.90.120.10">
    <property type="entry name" value="DNA Methylase, subunit A, domain 2"/>
    <property type="match status" value="1"/>
</dbReference>
<protein>
    <recommendedName>
        <fullName evidence="8">Cytosine-specific methyltransferase</fullName>
        <ecNumber evidence="8">2.1.1.37</ecNumber>
    </recommendedName>
</protein>
<dbReference type="InterPro" id="IPR050390">
    <property type="entry name" value="C5-Methyltransferase"/>
</dbReference>
<evidence type="ECO:0000313" key="10">
    <source>
        <dbReference type="EMBL" id="PQO35880.1"/>
    </source>
</evidence>
<dbReference type="InterPro" id="IPR001525">
    <property type="entry name" value="C5_MeTfrase"/>
</dbReference>
<dbReference type="InterPro" id="IPR031303">
    <property type="entry name" value="C5_meth_CS"/>
</dbReference>
<dbReference type="Gene3D" id="3.40.50.150">
    <property type="entry name" value="Vaccinia Virus protein VP39"/>
    <property type="match status" value="1"/>
</dbReference>
<dbReference type="Pfam" id="PF00145">
    <property type="entry name" value="DNA_methylase"/>
    <property type="match status" value="1"/>
</dbReference>
<dbReference type="SUPFAM" id="SSF53335">
    <property type="entry name" value="S-adenosyl-L-methionine-dependent methyltransferases"/>
    <property type="match status" value="1"/>
</dbReference>
<keyword evidence="1 6" id="KW-0489">Methyltransferase</keyword>
<feature type="active site" evidence="6">
    <location>
        <position position="85"/>
    </location>
</feature>
<accession>A0A2S8FUZ9</accession>
<dbReference type="PROSITE" id="PS00095">
    <property type="entry name" value="C5_MTASE_2"/>
    <property type="match status" value="1"/>
</dbReference>
<dbReference type="NCBIfam" id="TIGR00675">
    <property type="entry name" value="dcm"/>
    <property type="match status" value="1"/>
</dbReference>
<name>A0A2S8FUZ9_9BACT</name>
<proteinExistence type="inferred from homology"/>
<dbReference type="PRINTS" id="PR00105">
    <property type="entry name" value="C5METTRFRASE"/>
</dbReference>
<evidence type="ECO:0000256" key="4">
    <source>
        <dbReference type="ARBA" id="ARBA00022747"/>
    </source>
</evidence>
<dbReference type="Proteomes" id="UP000238322">
    <property type="component" value="Unassembled WGS sequence"/>
</dbReference>
<keyword evidence="2 6" id="KW-0808">Transferase</keyword>
<dbReference type="InterPro" id="IPR029063">
    <property type="entry name" value="SAM-dependent_MTases_sf"/>
</dbReference>